<dbReference type="EMBL" id="SVNY01000001">
    <property type="protein sequence ID" value="MBE6832225.1"/>
    <property type="molecule type" value="Genomic_DNA"/>
</dbReference>
<evidence type="ECO:0000313" key="2">
    <source>
        <dbReference type="Proteomes" id="UP000754750"/>
    </source>
</evidence>
<dbReference type="Proteomes" id="UP000754750">
    <property type="component" value="Unassembled WGS sequence"/>
</dbReference>
<protein>
    <submittedName>
        <fullName evidence="1">Uncharacterized protein</fullName>
    </submittedName>
</protein>
<dbReference type="RefSeq" id="WP_326839764.1">
    <property type="nucleotide sequence ID" value="NZ_SVNY01000001.1"/>
</dbReference>
<evidence type="ECO:0000313" key="1">
    <source>
        <dbReference type="EMBL" id="MBE6832225.1"/>
    </source>
</evidence>
<reference evidence="1" key="1">
    <citation type="submission" date="2019-04" db="EMBL/GenBank/DDBJ databases">
        <title>Evolution of Biomass-Degrading Anaerobic Consortia Revealed by Metagenomics.</title>
        <authorList>
            <person name="Peng X."/>
        </authorList>
    </citation>
    <scope>NUCLEOTIDE SEQUENCE</scope>
    <source>
        <strain evidence="1">SIG551</strain>
    </source>
</reference>
<dbReference type="InterPro" id="IPR045722">
    <property type="entry name" value="DUF6076"/>
</dbReference>
<name>A0A928KUK1_9FIRM</name>
<gene>
    <name evidence="1" type="ORF">E7512_01345</name>
</gene>
<dbReference type="Pfam" id="PF19553">
    <property type="entry name" value="DUF6076"/>
    <property type="match status" value="1"/>
</dbReference>
<sequence length="366" mass="42940">MFYVPQLPCYKIYKESAHALRIVWFENESSMGHFKQECVGDFLIQFLEMDLTEYEAAVWQFGSGTDFEPELLIKLGYAELKTQMLNAADLLSRNLHLHRFLVGVMTQFFEDEKLTDIDQMKSAYLELVYIIQMHRQFSTGMVFCLDDSLYPEISMPRKFSGFIQSSKRLRNYKFQTGYGMAPVDKHGNLDYASVRQMNDSEMLLEEQLDIIHGDRDGVSLLPFTWILSFEDLIVYDFMELVSRGLRVKRCKLCNRYFVLKNKHHAEYCSRKTENGRTCKQVGPKLVFNAELEKPENTALREYERIRRMKQQQLERDRNKETEETMGQAQAKFDKWSIPAMALREKFIAGIIEDDEFLTGIKNIALC</sequence>
<accession>A0A928KUK1</accession>
<comment type="caution">
    <text evidence="1">The sequence shown here is derived from an EMBL/GenBank/DDBJ whole genome shotgun (WGS) entry which is preliminary data.</text>
</comment>
<proteinExistence type="predicted"/>
<dbReference type="AlphaFoldDB" id="A0A928KUK1"/>
<organism evidence="1 2">
    <name type="scientific">Faecalispora sporosphaeroides</name>
    <dbReference type="NCBI Taxonomy" id="1549"/>
    <lineage>
        <taxon>Bacteria</taxon>
        <taxon>Bacillati</taxon>
        <taxon>Bacillota</taxon>
        <taxon>Clostridia</taxon>
        <taxon>Eubacteriales</taxon>
        <taxon>Oscillospiraceae</taxon>
        <taxon>Faecalispora</taxon>
    </lineage>
</organism>